<gene>
    <name evidence="2" type="ORF">NCTC11214_04357</name>
</gene>
<dbReference type="CDD" id="cd06588">
    <property type="entry name" value="PhnB_like"/>
    <property type="match status" value="1"/>
</dbReference>
<dbReference type="AlphaFoldDB" id="A0A3S4HU72"/>
<dbReference type="SUPFAM" id="SSF54593">
    <property type="entry name" value="Glyoxalase/Bleomycin resistance protein/Dihydroxybiphenyl dioxygenase"/>
    <property type="match status" value="1"/>
</dbReference>
<dbReference type="KEGG" id="sof:NCTC11214_04357"/>
<dbReference type="Proteomes" id="UP000281391">
    <property type="component" value="Chromosome"/>
</dbReference>
<keyword evidence="2" id="KW-0830">Ubiquinone</keyword>
<evidence type="ECO:0000313" key="3">
    <source>
        <dbReference type="Proteomes" id="UP000281391"/>
    </source>
</evidence>
<dbReference type="RefSeq" id="WP_004962822.1">
    <property type="nucleotide sequence ID" value="NZ_JAEKCK010000003.1"/>
</dbReference>
<reference evidence="2 3" key="1">
    <citation type="submission" date="2018-12" db="EMBL/GenBank/DDBJ databases">
        <authorList>
            <consortium name="Pathogen Informatics"/>
        </authorList>
    </citation>
    <scope>NUCLEOTIDE SEQUENCE [LARGE SCALE GENOMIC DNA]</scope>
    <source>
        <strain evidence="2 3">NCTC11214</strain>
    </source>
</reference>
<dbReference type="InterPro" id="IPR028973">
    <property type="entry name" value="PhnB-like"/>
</dbReference>
<dbReference type="Gene3D" id="3.10.180.10">
    <property type="entry name" value="2,3-Dihydroxybiphenyl 1,2-Dioxygenase, domain 1"/>
    <property type="match status" value="1"/>
</dbReference>
<organism evidence="2 3">
    <name type="scientific">Serratia odorifera</name>
    <dbReference type="NCBI Taxonomy" id="618"/>
    <lineage>
        <taxon>Bacteria</taxon>
        <taxon>Pseudomonadati</taxon>
        <taxon>Pseudomonadota</taxon>
        <taxon>Gammaproteobacteria</taxon>
        <taxon>Enterobacterales</taxon>
        <taxon>Yersiniaceae</taxon>
        <taxon>Serratia</taxon>
    </lineage>
</organism>
<dbReference type="EMBL" id="LR134117">
    <property type="protein sequence ID" value="VDZ63184.1"/>
    <property type="molecule type" value="Genomic_DNA"/>
</dbReference>
<dbReference type="InterPro" id="IPR009725">
    <property type="entry name" value="3_dmu_93_MTrfase"/>
</dbReference>
<name>A0A3S4HU72_SEROD</name>
<proteinExistence type="predicted"/>
<dbReference type="InterPro" id="IPR029068">
    <property type="entry name" value="Glyas_Bleomycin-R_OHBP_Dase"/>
</dbReference>
<dbReference type="PIRSF" id="PIRSF021700">
    <property type="entry name" value="3_dmu_93_MTrfase"/>
    <property type="match status" value="1"/>
</dbReference>
<dbReference type="GO" id="GO:0008168">
    <property type="term" value="F:methyltransferase activity"/>
    <property type="evidence" value="ECO:0007669"/>
    <property type="project" value="UniProtKB-KW"/>
</dbReference>
<feature type="domain" description="PhnB-like" evidence="1">
    <location>
        <begin position="3"/>
        <end position="117"/>
    </location>
</feature>
<dbReference type="GO" id="GO:0032259">
    <property type="term" value="P:methylation"/>
    <property type="evidence" value="ECO:0007669"/>
    <property type="project" value="UniProtKB-KW"/>
</dbReference>
<evidence type="ECO:0000313" key="2">
    <source>
        <dbReference type="EMBL" id="VDZ63184.1"/>
    </source>
</evidence>
<dbReference type="PANTHER" id="PTHR33990">
    <property type="entry name" value="PROTEIN YJDN-RELATED"/>
    <property type="match status" value="1"/>
</dbReference>
<evidence type="ECO:0000259" key="1">
    <source>
        <dbReference type="Pfam" id="PF06983"/>
    </source>
</evidence>
<accession>A0A3S4HU72</accession>
<keyword evidence="2" id="KW-0808">Transferase</keyword>
<keyword evidence="2" id="KW-0489">Methyltransferase</keyword>
<dbReference type="Pfam" id="PF06983">
    <property type="entry name" value="3-dmu-9_3-mt"/>
    <property type="match status" value="1"/>
</dbReference>
<sequence length="158" mass="17458">MNKITQQLWFEKDMEAALRCYTTLIPGSAVQWRTTLPADSPSGPAGHVTIAGFTLGDQRYLAFEAGKLDSFNHSFSISVECADQAEIDRLWHGLGDGGVIEQCGWLRDRWGLSWQIVPKCLGEWVYGADREKARRVAEAMLGMVKLEIAGLEAAARGD</sequence>
<protein>
    <submittedName>
        <fullName evidence="2">3-demethylubiquinone-9 3-methyltransferase</fullName>
    </submittedName>
</protein>